<feature type="domain" description="Glycosyl transferase family 1" evidence="1">
    <location>
        <begin position="232"/>
        <end position="381"/>
    </location>
</feature>
<dbReference type="OrthoDB" id="9813638at2"/>
<dbReference type="PANTHER" id="PTHR12526:SF630">
    <property type="entry name" value="GLYCOSYLTRANSFERASE"/>
    <property type="match status" value="1"/>
</dbReference>
<protein>
    <submittedName>
        <fullName evidence="2">Glycosyltransferase</fullName>
    </submittedName>
</protein>
<dbReference type="EMBL" id="RQPI01000008">
    <property type="protein sequence ID" value="RQW10643.1"/>
    <property type="molecule type" value="Genomic_DNA"/>
</dbReference>
<sequence length="401" mass="45597">MKKKLLFIMNNLHCGGAEKSLISLLQTLDYSRYEVDLFLFRHEGLFMSQIPGSVNLMKPPPDNLYFNMSIKTAFADCFRKGKIKVALARLFAQYIFVTEKNEARSEQRAWKYVSASIPRIGGKYDAAIGFLEKNPIYCVIDKVDAKVKIGWIHTNYASLRMDAAIDRPFFDRLDYIVTVSDECASALHKAFKNHTGKIKVIHNIVSPSIIRRMSDLAMPKPPASDSGKDCTNITTVARLSPVKGIDIAIEACRILVEQGYRIRWNVLGYGTDQELRECTRLIRQYGLEECFRLLGTVDNPYPYLKSADIYVQPSRFEGKSIAVDEAKIMAKPIVVTNFSTAKEQIEHRLNGWIAGMNPEELAEGIRKVIEDVPLRTRWAERLSREKLGTEAEVNKLYELIS</sequence>
<dbReference type="CDD" id="cd03811">
    <property type="entry name" value="GT4_GT28_WabH-like"/>
    <property type="match status" value="1"/>
</dbReference>
<evidence type="ECO:0000259" key="1">
    <source>
        <dbReference type="Pfam" id="PF00534"/>
    </source>
</evidence>
<dbReference type="RefSeq" id="WP_124696391.1">
    <property type="nucleotide sequence ID" value="NZ_JBHUFE010000010.1"/>
</dbReference>
<dbReference type="PANTHER" id="PTHR12526">
    <property type="entry name" value="GLYCOSYLTRANSFERASE"/>
    <property type="match status" value="1"/>
</dbReference>
<dbReference type="Proteomes" id="UP000282529">
    <property type="component" value="Unassembled WGS sequence"/>
</dbReference>
<gene>
    <name evidence="2" type="ORF">EH198_15430</name>
</gene>
<keyword evidence="3" id="KW-1185">Reference proteome</keyword>
<evidence type="ECO:0000313" key="2">
    <source>
        <dbReference type="EMBL" id="RQW10643.1"/>
    </source>
</evidence>
<dbReference type="Pfam" id="PF00534">
    <property type="entry name" value="Glycos_transf_1"/>
    <property type="match status" value="1"/>
</dbReference>
<reference evidence="2 3" key="1">
    <citation type="submission" date="2018-11" db="EMBL/GenBank/DDBJ databases">
        <title>Genome sequence of strain 7197.</title>
        <authorList>
            <person name="Gao J."/>
            <person name="Sun J."/>
        </authorList>
    </citation>
    <scope>NUCLEOTIDE SEQUENCE [LARGE SCALE GENOMIC DNA]</scope>
    <source>
        <strain evidence="2 3">7197</strain>
    </source>
</reference>
<evidence type="ECO:0000313" key="3">
    <source>
        <dbReference type="Proteomes" id="UP000282529"/>
    </source>
</evidence>
<keyword evidence="2" id="KW-0808">Transferase</keyword>
<name>A0A3N9P3B8_9BACL</name>
<organism evidence="2 3">
    <name type="scientific">Paenibacillus rhizophilus</name>
    <dbReference type="NCBI Taxonomy" id="1850366"/>
    <lineage>
        <taxon>Bacteria</taxon>
        <taxon>Bacillati</taxon>
        <taxon>Bacillota</taxon>
        <taxon>Bacilli</taxon>
        <taxon>Bacillales</taxon>
        <taxon>Paenibacillaceae</taxon>
        <taxon>Paenibacillus</taxon>
    </lineage>
</organism>
<proteinExistence type="predicted"/>
<accession>A0A3N9P3B8</accession>
<dbReference type="SUPFAM" id="SSF53756">
    <property type="entry name" value="UDP-Glycosyltransferase/glycogen phosphorylase"/>
    <property type="match status" value="1"/>
</dbReference>
<dbReference type="InterPro" id="IPR001296">
    <property type="entry name" value="Glyco_trans_1"/>
</dbReference>
<dbReference type="AlphaFoldDB" id="A0A3N9P3B8"/>
<comment type="caution">
    <text evidence="2">The sequence shown here is derived from an EMBL/GenBank/DDBJ whole genome shotgun (WGS) entry which is preliminary data.</text>
</comment>
<dbReference type="Gene3D" id="3.40.50.2000">
    <property type="entry name" value="Glycogen Phosphorylase B"/>
    <property type="match status" value="2"/>
</dbReference>
<dbReference type="GO" id="GO:0016757">
    <property type="term" value="F:glycosyltransferase activity"/>
    <property type="evidence" value="ECO:0007669"/>
    <property type="project" value="InterPro"/>
</dbReference>